<evidence type="ECO:0000313" key="3">
    <source>
        <dbReference type="EMBL" id="RNJ49705.1"/>
    </source>
</evidence>
<feature type="compositionally biased region" description="Acidic residues" evidence="1">
    <location>
        <begin position="94"/>
        <end position="105"/>
    </location>
</feature>
<feature type="domain" description="DUF4167" evidence="2">
    <location>
        <begin position="9"/>
        <end position="81"/>
    </location>
</feature>
<evidence type="ECO:0000259" key="2">
    <source>
        <dbReference type="Pfam" id="PF13763"/>
    </source>
</evidence>
<keyword evidence="4" id="KW-1185">Reference proteome</keyword>
<reference evidence="3 4" key="1">
    <citation type="submission" date="2018-08" db="EMBL/GenBank/DDBJ databases">
        <title>Genome sequence of Methylocystis hirsuta CSC1, a methanotroph able to accumulate PHAs.</title>
        <authorList>
            <person name="Bordel S."/>
            <person name="Rodriguez E."/>
            <person name="Gancedo J."/>
            <person name="Munoz R."/>
        </authorList>
    </citation>
    <scope>NUCLEOTIDE SEQUENCE [LARGE SCALE GENOMIC DNA]</scope>
    <source>
        <strain evidence="3 4">CSC1</strain>
    </source>
</reference>
<sequence length="298" mass="33541">MRPGQNKRMRGRSNRKGPNPLTRSYESNGPDVKIRGTAQHVAEKYLQLARDAQSSGDTIMAESLLQHAEHYFRLIAAAQQQQQVNGYGRPQLEAEIDTSEDDDDFAPLPDRFAPLAERLPPPAFQPPPPFAPQPQPQPHFSQPQPQPQPFEERPIGEMRAGERAERLERPQRHERPQFNRDRNAEGGDRPRHQGYERGRDRRFQPRPEASAAESEPGTALPSFITAPVARVAAPSESAGAEPVLERENAPREHEGGVNYHLSSRRRRRPRPPMDDVAGAARDDDSPQVGELPLEPDRF</sequence>
<proteinExistence type="predicted"/>
<feature type="compositionally biased region" description="Basic and acidic residues" evidence="1">
    <location>
        <begin position="150"/>
        <end position="205"/>
    </location>
</feature>
<dbReference type="InterPro" id="IPR025430">
    <property type="entry name" value="DUF4167"/>
</dbReference>
<accession>A0A3M9XPE0</accession>
<feature type="compositionally biased region" description="Basic residues" evidence="1">
    <location>
        <begin position="1"/>
        <end position="15"/>
    </location>
</feature>
<dbReference type="Proteomes" id="UP000268623">
    <property type="component" value="Unassembled WGS sequence"/>
</dbReference>
<protein>
    <submittedName>
        <fullName evidence="3">DUF4167 domain-containing protein</fullName>
    </submittedName>
</protein>
<comment type="caution">
    <text evidence="3">The sequence shown here is derived from an EMBL/GenBank/DDBJ whole genome shotgun (WGS) entry which is preliminary data.</text>
</comment>
<evidence type="ECO:0000313" key="4">
    <source>
        <dbReference type="Proteomes" id="UP000268623"/>
    </source>
</evidence>
<name>A0A3M9XPE0_9HYPH</name>
<dbReference type="OrthoDB" id="9816310at2"/>
<dbReference type="RefSeq" id="WP_123175674.1">
    <property type="nucleotide sequence ID" value="NZ_QWDD01000001.1"/>
</dbReference>
<organism evidence="3 4">
    <name type="scientific">Methylocystis hirsuta</name>
    <dbReference type="NCBI Taxonomy" id="369798"/>
    <lineage>
        <taxon>Bacteria</taxon>
        <taxon>Pseudomonadati</taxon>
        <taxon>Pseudomonadota</taxon>
        <taxon>Alphaproteobacteria</taxon>
        <taxon>Hyphomicrobiales</taxon>
        <taxon>Methylocystaceae</taxon>
        <taxon>Methylocystis</taxon>
    </lineage>
</organism>
<feature type="region of interest" description="Disordered" evidence="1">
    <location>
        <begin position="89"/>
        <end position="298"/>
    </location>
</feature>
<dbReference type="Pfam" id="PF13763">
    <property type="entry name" value="DUF4167"/>
    <property type="match status" value="1"/>
</dbReference>
<evidence type="ECO:0000256" key="1">
    <source>
        <dbReference type="SAM" id="MobiDB-lite"/>
    </source>
</evidence>
<feature type="compositionally biased region" description="Pro residues" evidence="1">
    <location>
        <begin position="119"/>
        <end position="137"/>
    </location>
</feature>
<dbReference type="AlphaFoldDB" id="A0A3M9XPE0"/>
<gene>
    <name evidence="3" type="ORF">D1O30_08920</name>
</gene>
<dbReference type="EMBL" id="QWDD01000001">
    <property type="protein sequence ID" value="RNJ49705.1"/>
    <property type="molecule type" value="Genomic_DNA"/>
</dbReference>
<feature type="region of interest" description="Disordered" evidence="1">
    <location>
        <begin position="1"/>
        <end position="32"/>
    </location>
</feature>
<feature type="compositionally biased region" description="Basic and acidic residues" evidence="1">
    <location>
        <begin position="243"/>
        <end position="255"/>
    </location>
</feature>